<gene>
    <name evidence="1" type="ORF">CAB90_04041</name>
    <name evidence="7" type="ORF">ERS007661_01068</name>
    <name evidence="9" type="ORF">ERS007679_03507</name>
    <name evidence="2" type="ORF">ERS007681_03616</name>
    <name evidence="3" type="ORF">ERS007688_02616</name>
    <name evidence="8" type="ORF">ERS007703_02364</name>
    <name evidence="10" type="ORF">ERS007739_00396</name>
    <name evidence="11" type="ORF">ERS007741_03652</name>
    <name evidence="5" type="ORF">ERS027646_03046</name>
    <name evidence="6" type="ORF">ERS027659_04487</name>
    <name evidence="4" type="ORF">ERS027661_01689</name>
</gene>
<evidence type="ECO:0000313" key="3">
    <source>
        <dbReference type="EMBL" id="CFE57554.1"/>
    </source>
</evidence>
<reference evidence="10" key="2">
    <citation type="submission" date="2015-03" db="EMBL/GenBank/DDBJ databases">
        <authorList>
            <consortium name="Pathogen Informatics"/>
            <person name="Murphy D."/>
        </authorList>
    </citation>
    <scope>NUCLEOTIDE SEQUENCE</scope>
    <source>
        <strain evidence="10">N09902308</strain>
    </source>
</reference>
<evidence type="ECO:0000313" key="2">
    <source>
        <dbReference type="EMBL" id="CFE44356.1"/>
    </source>
</evidence>
<evidence type="ECO:0000313" key="11">
    <source>
        <dbReference type="EMBL" id="COX02675.1"/>
    </source>
</evidence>
<evidence type="ECO:0000313" key="9">
    <source>
        <dbReference type="EMBL" id="COW26531.1"/>
    </source>
</evidence>
<dbReference type="Proteomes" id="UP000050164">
    <property type="component" value="Unassembled WGS sequence"/>
</dbReference>
<evidence type="ECO:0000313" key="21">
    <source>
        <dbReference type="Proteomes" id="UP000050164"/>
    </source>
</evidence>
<dbReference type="Proteomes" id="UP000039217">
    <property type="component" value="Unassembled WGS sequence"/>
</dbReference>
<dbReference type="EMBL" id="CNGE01000649">
    <property type="protein sequence ID" value="CKT14178.1"/>
    <property type="molecule type" value="Genomic_DNA"/>
</dbReference>
<reference evidence="1 22" key="4">
    <citation type="submission" date="2017-10" db="EMBL/GenBank/DDBJ databases">
        <title>Clinical isolate obtained from a human patient with meningeal tuberculosis in michoacan, Mexico.</title>
        <authorList>
            <person name="Guillen-Nepita A.L."/>
            <person name="Negrete-Paz A.M."/>
            <person name="Vazquez-Marrufo G."/>
            <person name="Cruz-Hernandez A."/>
            <person name="Fresia P."/>
            <person name="Naya H."/>
            <person name="Vazquez-Garciduenas M.S."/>
        </authorList>
    </citation>
    <scope>NUCLEOTIDE SEQUENCE [LARGE SCALE GENOMIC DNA]</scope>
    <source>
        <strain evidence="22">Beijing/MYC004</strain>
        <strain evidence="1">MYC004</strain>
    </source>
</reference>
<dbReference type="EMBL" id="CHKL01000586">
    <property type="protein sequence ID" value="COX02675.1"/>
    <property type="molecule type" value="Genomic_DNA"/>
</dbReference>
<dbReference type="Proteomes" id="UP000045842">
    <property type="component" value="Unassembled WGS sequence"/>
</dbReference>
<evidence type="ECO:0000313" key="13">
    <source>
        <dbReference type="Proteomes" id="UP000039021"/>
    </source>
</evidence>
<dbReference type="EMBL" id="CNFU01000304">
    <property type="protein sequence ID" value="CKR58593.1"/>
    <property type="molecule type" value="Genomic_DNA"/>
</dbReference>
<evidence type="ECO:0000313" key="16">
    <source>
        <dbReference type="Proteomes" id="UP000046947"/>
    </source>
</evidence>
<dbReference type="Proteomes" id="UP000038802">
    <property type="component" value="Unassembled WGS sequence"/>
</dbReference>
<dbReference type="Proteomes" id="UP000046947">
    <property type="component" value="Unassembled WGS sequence"/>
</dbReference>
<dbReference type="Proteomes" id="UP000049023">
    <property type="component" value="Unassembled WGS sequence"/>
</dbReference>
<dbReference type="Proteomes" id="UP000048948">
    <property type="component" value="Unassembled WGS sequence"/>
</dbReference>
<name>A0A0U0SSH3_MYCTX</name>
<dbReference type="EMBL" id="CNFT01001647">
    <property type="protein sequence ID" value="CKT49120.1"/>
    <property type="molecule type" value="Genomic_DNA"/>
</dbReference>
<dbReference type="EMBL" id="CQQC01000260">
    <property type="protein sequence ID" value="CNU71021.1"/>
    <property type="molecule type" value="Genomic_DNA"/>
</dbReference>
<evidence type="ECO:0000313" key="10">
    <source>
        <dbReference type="EMBL" id="COW95527.1"/>
    </source>
</evidence>
<dbReference type="Proteomes" id="UP000048289">
    <property type="component" value="Unassembled WGS sequence"/>
</dbReference>
<accession>A0A0U0SSH3</accession>
<evidence type="ECO:0000313" key="4">
    <source>
        <dbReference type="EMBL" id="CKR58593.1"/>
    </source>
</evidence>
<reference evidence="8" key="3">
    <citation type="submission" date="2015-03" db="EMBL/GenBank/DDBJ databases">
        <authorList>
            <person name="Murphy D."/>
        </authorList>
    </citation>
    <scope>NUCLEOTIDE SEQUENCE [LARGE SCALE GENOMIC DNA]</scope>
    <source>
        <strain evidence="8">K00500041</strain>
    </source>
</reference>
<evidence type="ECO:0000313" key="8">
    <source>
        <dbReference type="EMBL" id="COV94641.1"/>
    </source>
</evidence>
<dbReference type="AlphaFoldDB" id="A0A0U0SSH3"/>
<dbReference type="Proteomes" id="UP000048600">
    <property type="component" value="Unassembled WGS sequence"/>
</dbReference>
<evidence type="ECO:0000313" key="6">
    <source>
        <dbReference type="EMBL" id="CKT49120.1"/>
    </source>
</evidence>
<evidence type="ECO:0000313" key="1">
    <source>
        <dbReference type="EMBL" id="AUS52832.1"/>
    </source>
</evidence>
<protein>
    <submittedName>
        <fullName evidence="1">Uncharacterized protein</fullName>
    </submittedName>
</protein>
<dbReference type="EMBL" id="CSBK01000110">
    <property type="protein sequence ID" value="COW95527.1"/>
    <property type="molecule type" value="Genomic_DNA"/>
</dbReference>
<dbReference type="EMBL" id="CP024614">
    <property type="protein sequence ID" value="AUS52832.1"/>
    <property type="molecule type" value="Genomic_DNA"/>
</dbReference>
<evidence type="ECO:0000313" key="15">
    <source>
        <dbReference type="Proteomes" id="UP000045842"/>
    </source>
</evidence>
<reference evidence="12 13" key="1">
    <citation type="submission" date="2015-03" db="EMBL/GenBank/DDBJ databases">
        <authorList>
            <consortium name="Pathogen Informatics"/>
        </authorList>
    </citation>
    <scope>NUCLEOTIDE SEQUENCE [LARGE SCALE GENOMIC DNA]</scope>
    <source>
        <strain evidence="5 19">Bir 172</strain>
        <strain evidence="6 21">Bir 185</strain>
        <strain evidence="4 20">Bir 187</strain>
        <strain evidence="7 14">D00501624</strain>
        <strain evidence="9 15">G09801536</strain>
        <strain evidence="2 17">G09901357</strain>
        <strain evidence="3 16">H09601792</strain>
        <strain evidence="12">K00500041</strain>
        <strain evidence="13">N09902308</strain>
        <strain evidence="11 18">P00601463</strain>
    </source>
</reference>
<evidence type="ECO:0000313" key="22">
    <source>
        <dbReference type="Proteomes" id="UP000236349"/>
    </source>
</evidence>
<dbReference type="Proteomes" id="UP000039021">
    <property type="component" value="Unassembled WGS sequence"/>
</dbReference>
<sequence length="71" mass="7883">MPDDRDVGQVHSHRAHELETFLGALQDVAGRLDRVGLVVDQADELTIEVCQFLEKIHVVAVFAGVFVRGRT</sequence>
<proteinExistence type="predicted"/>
<organism evidence="1 22">
    <name type="scientific">Mycobacterium tuberculosis</name>
    <dbReference type="NCBI Taxonomy" id="1773"/>
    <lineage>
        <taxon>Bacteria</taxon>
        <taxon>Bacillati</taxon>
        <taxon>Actinomycetota</taxon>
        <taxon>Actinomycetes</taxon>
        <taxon>Mycobacteriales</taxon>
        <taxon>Mycobacteriaceae</taxon>
        <taxon>Mycobacterium</taxon>
        <taxon>Mycobacterium tuberculosis complex</taxon>
    </lineage>
</organism>
<evidence type="ECO:0000313" key="17">
    <source>
        <dbReference type="Proteomes" id="UP000048289"/>
    </source>
</evidence>
<dbReference type="Proteomes" id="UP000236349">
    <property type="component" value="Chromosome"/>
</dbReference>
<dbReference type="EMBL" id="CSAE01000252">
    <property type="protein sequence ID" value="COV94641.1"/>
    <property type="molecule type" value="Genomic_DNA"/>
</dbReference>
<evidence type="ECO:0000313" key="14">
    <source>
        <dbReference type="Proteomes" id="UP000039217"/>
    </source>
</evidence>
<dbReference type="EMBL" id="CFOE01000654">
    <property type="protein sequence ID" value="CFE44356.1"/>
    <property type="molecule type" value="Genomic_DNA"/>
</dbReference>
<evidence type="ECO:0000313" key="12">
    <source>
        <dbReference type="Proteomes" id="UP000038802"/>
    </source>
</evidence>
<evidence type="ECO:0000313" key="20">
    <source>
        <dbReference type="Proteomes" id="UP000049023"/>
    </source>
</evidence>
<dbReference type="EMBL" id="CFOH01000458">
    <property type="protein sequence ID" value="CFE57554.1"/>
    <property type="molecule type" value="Genomic_DNA"/>
</dbReference>
<evidence type="ECO:0000313" key="19">
    <source>
        <dbReference type="Proteomes" id="UP000048948"/>
    </source>
</evidence>
<evidence type="ECO:0000313" key="7">
    <source>
        <dbReference type="EMBL" id="CNU71021.1"/>
    </source>
</evidence>
<dbReference type="EMBL" id="CSAD01000651">
    <property type="protein sequence ID" value="COW26531.1"/>
    <property type="molecule type" value="Genomic_DNA"/>
</dbReference>
<evidence type="ECO:0000313" key="18">
    <source>
        <dbReference type="Proteomes" id="UP000048600"/>
    </source>
</evidence>
<evidence type="ECO:0000313" key="5">
    <source>
        <dbReference type="EMBL" id="CKT14178.1"/>
    </source>
</evidence>